<name>I5BRI4_9BACT</name>
<dbReference type="OrthoDB" id="1793581at2"/>
<protein>
    <submittedName>
        <fullName evidence="1">Uncharacterized protein</fullName>
    </submittedName>
</protein>
<gene>
    <name evidence="1" type="ORF">A3SI_19942</name>
</gene>
<dbReference type="Gene3D" id="3.40.1350.10">
    <property type="match status" value="1"/>
</dbReference>
<dbReference type="AlphaFoldDB" id="I5BRI4"/>
<dbReference type="InterPro" id="IPR011856">
    <property type="entry name" value="tRNA_endonuc-like_dom_sf"/>
</dbReference>
<sequence length="304" mass="35029">MLAINQDGNLTIIELKKEKTSREVVAQGIDYASWVQELTYPQIKSICEEYHKGETFEVLFEKKFFTSPPEETINEKHDILIVCSKLDAQTERIINYLSENYNTPINVAFFQIFKDDEKDYLTRSWLIDPKIISAQLNKTDAQKKGEVWNGRDFVANIGYCSDGTTSSWTDCKKYGIISAGGGRWYSNSLKQLFVGARVFAMIPKQGYVNVGIVEETAVPAKQFTIKQGNETRTLQDLDFTCDRFTRQMDDLENGEYIVKVRWLIDNPNDATYWESGLRANQNSVFKLKNKFTIDKLTAHFRPEE</sequence>
<keyword evidence="2" id="KW-1185">Reference proteome</keyword>
<organism evidence="1 2">
    <name type="scientific">Nitritalea halalkaliphila LW7</name>
    <dbReference type="NCBI Taxonomy" id="1189621"/>
    <lineage>
        <taxon>Bacteria</taxon>
        <taxon>Pseudomonadati</taxon>
        <taxon>Bacteroidota</taxon>
        <taxon>Cytophagia</taxon>
        <taxon>Cytophagales</taxon>
        <taxon>Cyclobacteriaceae</taxon>
        <taxon>Nitritalea</taxon>
    </lineage>
</organism>
<accession>I5BRI4</accession>
<dbReference type="RefSeq" id="WP_009057691.1">
    <property type="nucleotide sequence ID" value="NZ_AJYA01000094.1"/>
</dbReference>
<proteinExistence type="predicted"/>
<comment type="caution">
    <text evidence="1">The sequence shown here is derived from an EMBL/GenBank/DDBJ whole genome shotgun (WGS) entry which is preliminary data.</text>
</comment>
<dbReference type="GO" id="GO:0003676">
    <property type="term" value="F:nucleic acid binding"/>
    <property type="evidence" value="ECO:0007669"/>
    <property type="project" value="InterPro"/>
</dbReference>
<evidence type="ECO:0000313" key="1">
    <source>
        <dbReference type="EMBL" id="EIM72186.1"/>
    </source>
</evidence>
<dbReference type="STRING" id="1189621.A3SI_19942"/>
<evidence type="ECO:0000313" key="2">
    <source>
        <dbReference type="Proteomes" id="UP000005551"/>
    </source>
</evidence>
<dbReference type="Proteomes" id="UP000005551">
    <property type="component" value="Unassembled WGS sequence"/>
</dbReference>
<reference evidence="1 2" key="1">
    <citation type="submission" date="2012-05" db="EMBL/GenBank/DDBJ databases">
        <title>Genome sequence of Nitritalea halalkaliphila LW7.</title>
        <authorList>
            <person name="Jangir P.K."/>
            <person name="Singh A."/>
            <person name="Shivaji S."/>
            <person name="Sharma R."/>
        </authorList>
    </citation>
    <scope>NUCLEOTIDE SEQUENCE [LARGE SCALE GENOMIC DNA]</scope>
    <source>
        <strain evidence="1 2">LW7</strain>
    </source>
</reference>
<dbReference type="EMBL" id="AJYA01000094">
    <property type="protein sequence ID" value="EIM72186.1"/>
    <property type="molecule type" value="Genomic_DNA"/>
</dbReference>